<organism evidence="3 4">
    <name type="scientific">Hoeflea halophila</name>
    <dbReference type="NCBI Taxonomy" id="714899"/>
    <lineage>
        <taxon>Bacteria</taxon>
        <taxon>Pseudomonadati</taxon>
        <taxon>Pseudomonadota</taxon>
        <taxon>Alphaproteobacteria</taxon>
        <taxon>Hyphomicrobiales</taxon>
        <taxon>Rhizobiaceae</taxon>
        <taxon>Hoeflea</taxon>
    </lineage>
</organism>
<proteinExistence type="predicted"/>
<dbReference type="InterPro" id="IPR022310">
    <property type="entry name" value="NAD/GMP_synthase"/>
</dbReference>
<dbReference type="GO" id="GO:0006163">
    <property type="term" value="P:purine nucleotide metabolic process"/>
    <property type="evidence" value="ECO:0007669"/>
    <property type="project" value="UniProtKB-ARBA"/>
</dbReference>
<feature type="domain" description="NAD/GMP synthase" evidence="2">
    <location>
        <begin position="64"/>
        <end position="200"/>
    </location>
</feature>
<dbReference type="Gene3D" id="3.40.50.620">
    <property type="entry name" value="HUPs"/>
    <property type="match status" value="1"/>
</dbReference>
<accession>A0A286ICS6</accession>
<name>A0A286ICS6_9HYPH</name>
<dbReference type="Proteomes" id="UP000219465">
    <property type="component" value="Unassembled WGS sequence"/>
</dbReference>
<dbReference type="SUPFAM" id="SSF52402">
    <property type="entry name" value="Adenine nucleotide alpha hydrolases-like"/>
    <property type="match status" value="1"/>
</dbReference>
<evidence type="ECO:0000313" key="4">
    <source>
        <dbReference type="Proteomes" id="UP000219465"/>
    </source>
</evidence>
<reference evidence="4" key="1">
    <citation type="submission" date="2017-08" db="EMBL/GenBank/DDBJ databases">
        <authorList>
            <person name="Varghese N."/>
            <person name="Submissions S."/>
        </authorList>
    </citation>
    <scope>NUCLEOTIDE SEQUENCE [LARGE SCALE GENOMIC DNA]</scope>
    <source>
        <strain evidence="4">KCTC 23107</strain>
    </source>
</reference>
<dbReference type="Pfam" id="PF02540">
    <property type="entry name" value="NAD_synthase"/>
    <property type="match status" value="1"/>
</dbReference>
<dbReference type="AlphaFoldDB" id="A0A286ICS6"/>
<dbReference type="OrthoDB" id="9765475at2"/>
<protein>
    <submittedName>
        <fullName evidence="3">N-acetyl sugar amidotransferase</fullName>
    </submittedName>
</protein>
<keyword evidence="4" id="KW-1185">Reference proteome</keyword>
<dbReference type="GO" id="GO:0016874">
    <property type="term" value="F:ligase activity"/>
    <property type="evidence" value="ECO:0007669"/>
    <property type="project" value="UniProtKB-KW"/>
</dbReference>
<dbReference type="GO" id="GO:0016740">
    <property type="term" value="F:transferase activity"/>
    <property type="evidence" value="ECO:0007669"/>
    <property type="project" value="UniProtKB-KW"/>
</dbReference>
<gene>
    <name evidence="3" type="ORF">SAMN05877838_2731</name>
</gene>
<sequence>MTVCTRCIMDTTDPDISFDAEGVCNHCHRYDLVSKTRLIPVEERDERLKTLIEEIKAVGNGKPYDCVIGVSGGVDSTYVAWLVKKLGLRPLAVHLDNGWNSELAVANIEKTLNTLGIDLYTHVLNWEEFRNLQSSFLKASTPDGEVPTDHAIFALLYELAAKHGLKHVITGTNVVSEAILPEKWGYGYFDWRYVKDVHKRFGTSRLSTYPHFSLFKLAYFVFIRRIRMVSILNYVNYDKAEAMDVLQNQLGWVYYGGKHYESIYTRFYQAYILPRKFDIDKRKAHYSNLVLSGQMTREEALEQMKLPAYPENLLEEDREYTIKKLGFSEAEFDAMMAAPTKTFEDYRTSHKIFETAKKMVNATRRYVG</sequence>
<evidence type="ECO:0000313" key="3">
    <source>
        <dbReference type="EMBL" id="SOE17827.1"/>
    </source>
</evidence>
<keyword evidence="1" id="KW-0436">Ligase</keyword>
<evidence type="ECO:0000259" key="2">
    <source>
        <dbReference type="Pfam" id="PF02540"/>
    </source>
</evidence>
<dbReference type="InterPro" id="IPR020022">
    <property type="entry name" value="N-acetyl_sugar_amidoTrfase"/>
</dbReference>
<evidence type="ECO:0000256" key="1">
    <source>
        <dbReference type="ARBA" id="ARBA00022598"/>
    </source>
</evidence>
<dbReference type="NCBIfam" id="TIGR03573">
    <property type="entry name" value="WbuX"/>
    <property type="match status" value="1"/>
</dbReference>
<dbReference type="EMBL" id="OCPC01000004">
    <property type="protein sequence ID" value="SOE17827.1"/>
    <property type="molecule type" value="Genomic_DNA"/>
</dbReference>
<dbReference type="RefSeq" id="WP_097108330.1">
    <property type="nucleotide sequence ID" value="NZ_OCPC01000004.1"/>
</dbReference>
<dbReference type="InterPro" id="IPR014729">
    <property type="entry name" value="Rossmann-like_a/b/a_fold"/>
</dbReference>
<keyword evidence="3" id="KW-0808">Transferase</keyword>